<evidence type="ECO:0000313" key="2">
    <source>
        <dbReference type="Proteomes" id="UP000001431"/>
    </source>
</evidence>
<sequence length="176" mass="18734">MKQIAVAIHSGRVEGLGEKAAKFVDALAEACPDAVLLVGGYWGHMVDVVDAALRRGLRVVVFLPMEREDVALPKGVIVVRTGCEFRCRSVQMVRSADAVAVLGGGVGTMIEALMAYAMGKPLFVLVGTGAYSDRLREAYPRHFDERKAVDVVYVESPEELARAVCAAGPGVAAKFG</sequence>
<dbReference type="OrthoDB" id="9570at2157"/>
<dbReference type="Pfam" id="PF18306">
    <property type="entry name" value="LDcluster4"/>
    <property type="match status" value="1"/>
</dbReference>
<evidence type="ECO:0008006" key="3">
    <source>
        <dbReference type="Google" id="ProtNLM"/>
    </source>
</evidence>
<evidence type="ECO:0000313" key="1">
    <source>
        <dbReference type="EMBL" id="ABO07561.1"/>
    </source>
</evidence>
<organism evidence="1 2">
    <name type="scientific">Pyrobaculum calidifontis (strain DSM 21063 / JCM 11548 / VA1)</name>
    <dbReference type="NCBI Taxonomy" id="410359"/>
    <lineage>
        <taxon>Archaea</taxon>
        <taxon>Thermoproteota</taxon>
        <taxon>Thermoprotei</taxon>
        <taxon>Thermoproteales</taxon>
        <taxon>Thermoproteaceae</taxon>
        <taxon>Pyrobaculum</taxon>
    </lineage>
</organism>
<reference evidence="1" key="1">
    <citation type="submission" date="2007-02" db="EMBL/GenBank/DDBJ databases">
        <title>Complete sequence of Pyrobaculum calidifontis JCM 11548.</title>
        <authorList>
            <consortium name="US DOE Joint Genome Institute"/>
            <person name="Copeland A."/>
            <person name="Lucas S."/>
            <person name="Lapidus A."/>
            <person name="Barry K."/>
            <person name="Glavina del Rio T."/>
            <person name="Dalin E."/>
            <person name="Tice H."/>
            <person name="Pitluck S."/>
            <person name="Chain P."/>
            <person name="Malfatti S."/>
            <person name="Shin M."/>
            <person name="Vergez L."/>
            <person name="Schmutz J."/>
            <person name="Larimer F."/>
            <person name="Land M."/>
            <person name="Hauser L."/>
            <person name="Kyrpides N."/>
            <person name="Mikhailova N."/>
            <person name="Cozen A.E."/>
            <person name="Fitz-Gibbon S.T."/>
            <person name="House C.H."/>
            <person name="Saltikov C."/>
            <person name="Lowe T.M."/>
            <person name="Richardson P."/>
        </authorList>
    </citation>
    <scope>NUCLEOTIDE SEQUENCE [LARGE SCALE GENOMIC DNA]</scope>
    <source>
        <strain evidence="1">JCM 11548</strain>
    </source>
</reference>
<name>A3MSE4_PYRCJ</name>
<dbReference type="EMBL" id="CP000561">
    <property type="protein sequence ID" value="ABO07561.1"/>
    <property type="molecule type" value="Genomic_DNA"/>
</dbReference>
<dbReference type="AlphaFoldDB" id="A3MSE4"/>
<dbReference type="Gene3D" id="3.40.50.450">
    <property type="match status" value="1"/>
</dbReference>
<dbReference type="GeneID" id="4908816"/>
<dbReference type="HOGENOM" id="CLU_107614_0_1_2"/>
<dbReference type="SUPFAM" id="SSF102405">
    <property type="entry name" value="MCP/YpsA-like"/>
    <property type="match status" value="1"/>
</dbReference>
<dbReference type="RefSeq" id="WP_011848818.1">
    <property type="nucleotide sequence ID" value="NC_009073.1"/>
</dbReference>
<accession>A3MSE4</accession>
<protein>
    <recommendedName>
        <fullName evidence="3">LOG family protein</fullName>
    </recommendedName>
</protein>
<proteinExistence type="predicted"/>
<gene>
    <name evidence="1" type="ordered locus">Pcal_0123</name>
</gene>
<dbReference type="eggNOG" id="arCOG02431">
    <property type="taxonomic scope" value="Archaea"/>
</dbReference>
<dbReference type="Proteomes" id="UP000001431">
    <property type="component" value="Chromosome"/>
</dbReference>
<dbReference type="InterPro" id="IPR041164">
    <property type="entry name" value="LDcluster4"/>
</dbReference>
<dbReference type="KEGG" id="pcl:Pcal_0123"/>
<keyword evidence="2" id="KW-1185">Reference proteome</keyword>
<dbReference type="STRING" id="410359.Pcal_0123"/>